<keyword evidence="1" id="KW-0812">Transmembrane</keyword>
<evidence type="ECO:0008006" key="4">
    <source>
        <dbReference type="Google" id="ProtNLM"/>
    </source>
</evidence>
<feature type="transmembrane region" description="Helical" evidence="1">
    <location>
        <begin position="182"/>
        <end position="199"/>
    </location>
</feature>
<keyword evidence="1" id="KW-1133">Transmembrane helix</keyword>
<proteinExistence type="predicted"/>
<dbReference type="RefSeq" id="WP_345070704.1">
    <property type="nucleotide sequence ID" value="NZ_BAABDJ010000002.1"/>
</dbReference>
<feature type="transmembrane region" description="Helical" evidence="1">
    <location>
        <begin position="120"/>
        <end position="138"/>
    </location>
</feature>
<keyword evidence="1" id="KW-0472">Membrane</keyword>
<organism evidence="2 3">
    <name type="scientific">Hymenobacter fastidiosus</name>
    <dbReference type="NCBI Taxonomy" id="486264"/>
    <lineage>
        <taxon>Bacteria</taxon>
        <taxon>Pseudomonadati</taxon>
        <taxon>Bacteroidota</taxon>
        <taxon>Cytophagia</taxon>
        <taxon>Cytophagales</taxon>
        <taxon>Hymenobacteraceae</taxon>
        <taxon>Hymenobacter</taxon>
    </lineage>
</organism>
<dbReference type="Proteomes" id="UP001500567">
    <property type="component" value="Unassembled WGS sequence"/>
</dbReference>
<feature type="transmembrane region" description="Helical" evidence="1">
    <location>
        <begin position="430"/>
        <end position="449"/>
    </location>
</feature>
<feature type="transmembrane region" description="Helical" evidence="1">
    <location>
        <begin position="374"/>
        <end position="392"/>
    </location>
</feature>
<reference evidence="3" key="1">
    <citation type="journal article" date="2019" name="Int. J. Syst. Evol. Microbiol.">
        <title>The Global Catalogue of Microorganisms (GCM) 10K type strain sequencing project: providing services to taxonomists for standard genome sequencing and annotation.</title>
        <authorList>
            <consortium name="The Broad Institute Genomics Platform"/>
            <consortium name="The Broad Institute Genome Sequencing Center for Infectious Disease"/>
            <person name="Wu L."/>
            <person name="Ma J."/>
        </authorList>
    </citation>
    <scope>NUCLEOTIDE SEQUENCE [LARGE SCALE GENOMIC DNA]</scope>
    <source>
        <strain evidence="3">JCM 17224</strain>
    </source>
</reference>
<feature type="transmembrane region" description="Helical" evidence="1">
    <location>
        <begin position="339"/>
        <end position="362"/>
    </location>
</feature>
<dbReference type="EMBL" id="BAABDJ010000002">
    <property type="protein sequence ID" value="GAA3997026.1"/>
    <property type="molecule type" value="Genomic_DNA"/>
</dbReference>
<gene>
    <name evidence="2" type="ORF">GCM10022408_04590</name>
</gene>
<feature type="transmembrane region" description="Helical" evidence="1">
    <location>
        <begin position="398"/>
        <end position="418"/>
    </location>
</feature>
<evidence type="ECO:0000256" key="1">
    <source>
        <dbReference type="SAM" id="Phobius"/>
    </source>
</evidence>
<feature type="transmembrane region" description="Helical" evidence="1">
    <location>
        <begin position="12"/>
        <end position="32"/>
    </location>
</feature>
<name>A0ABP7RG76_9BACT</name>
<feature type="transmembrane region" description="Helical" evidence="1">
    <location>
        <begin position="90"/>
        <end position="108"/>
    </location>
</feature>
<sequence length="459" mass="50937">MRNKGLKRDGWWFVGGYLLWLGYLLNSGYEVIYGDAGTYWELAYRFFHGHAFSLLAYNDRMRGYAYPLLNVPGAVLAAVLPCAPATAAKVLGAGYAALAFTVVGPRLWQALTGMLKRPSWPQTVVFGVLGFGFWRDYFNFPLSDFPALLALAAGLLALYRLPGWRGHLLAGVGLALAVNIRPIYLASVPFFMVLVLVLPTPLKAGHWRYRGLGLVLGLGLTLLPQALINYRHFRTPTPFVLAESPKYGTRNLYLEKLIWGLHHQKYETAVEANGAVGQLLFLDPAGLALIEREHLSLHSTYRAYARALLHHPADFAGLYARRLFNGLDVQYPTPYVRKAAASTIGLALINYTIWFLVLLYVTTGACGVVRRDQWVVLAVWLAPVVAVLPMSMECRFVLPLHLLAYALLAFGWPAAWRLSLLSFNTRLRLGIAYLGFVLLCLALSSATQANLESAPRLLT</sequence>
<accession>A0ABP7RG76</accession>
<comment type="caution">
    <text evidence="2">The sequence shown here is derived from an EMBL/GenBank/DDBJ whole genome shotgun (WGS) entry which is preliminary data.</text>
</comment>
<evidence type="ECO:0000313" key="2">
    <source>
        <dbReference type="EMBL" id="GAA3997026.1"/>
    </source>
</evidence>
<protein>
    <recommendedName>
        <fullName evidence="4">Glycosyltransferase RgtA/B/C/D-like domain-containing protein</fullName>
    </recommendedName>
</protein>
<feature type="transmembrane region" description="Helical" evidence="1">
    <location>
        <begin position="211"/>
        <end position="228"/>
    </location>
</feature>
<feature type="transmembrane region" description="Helical" evidence="1">
    <location>
        <begin position="145"/>
        <end position="162"/>
    </location>
</feature>
<feature type="transmembrane region" description="Helical" evidence="1">
    <location>
        <begin position="64"/>
        <end position="83"/>
    </location>
</feature>
<keyword evidence="3" id="KW-1185">Reference proteome</keyword>
<evidence type="ECO:0000313" key="3">
    <source>
        <dbReference type="Proteomes" id="UP001500567"/>
    </source>
</evidence>